<dbReference type="PANTHER" id="PTHR16088">
    <property type="entry name" value="YY1 ASSOCIATED PROTEIN-RELATED"/>
    <property type="match status" value="1"/>
</dbReference>
<dbReference type="GO" id="GO:0005634">
    <property type="term" value="C:nucleus"/>
    <property type="evidence" value="ECO:0007669"/>
    <property type="project" value="TreeGrafter"/>
</dbReference>
<keyword evidence="2" id="KW-0804">Transcription</keyword>
<proteinExistence type="predicted"/>
<evidence type="ECO:0000259" key="5">
    <source>
        <dbReference type="PROSITE" id="PS50090"/>
    </source>
</evidence>
<keyword evidence="3" id="KW-0539">Nucleus</keyword>
<dbReference type="GO" id="GO:0003712">
    <property type="term" value="F:transcription coregulator activity"/>
    <property type="evidence" value="ECO:0007669"/>
    <property type="project" value="TreeGrafter"/>
</dbReference>
<accession>A0A2U1J319</accession>
<dbReference type="Proteomes" id="UP000245591">
    <property type="component" value="Unassembled WGS sequence"/>
</dbReference>
<name>A0A2U1J319_SMIAN</name>
<dbReference type="EMBL" id="MBFU01000431">
    <property type="protein sequence ID" value="PVZ99444.1"/>
    <property type="molecule type" value="Genomic_DNA"/>
</dbReference>
<keyword evidence="1" id="KW-0805">Transcription regulation</keyword>
<evidence type="ECO:0000256" key="1">
    <source>
        <dbReference type="ARBA" id="ARBA00023015"/>
    </source>
</evidence>
<feature type="compositionally biased region" description="Low complexity" evidence="4">
    <location>
        <begin position="1201"/>
        <end position="1216"/>
    </location>
</feature>
<dbReference type="InterPro" id="IPR001005">
    <property type="entry name" value="SANT/Myb"/>
</dbReference>
<feature type="domain" description="Myb-like" evidence="5">
    <location>
        <begin position="92"/>
        <end position="164"/>
    </location>
</feature>
<sequence length="1425" mass="160193">MSKIINPSSDAIGWDDMSWEALLEELFSKPKDTDPFDSNLQNQSDIKANNGFEISSSPKQIYNQKNKIPYTTSSPNLNHTNQITFSSPTILSMKQKKWNLIESKTLLEQVKFLYKFGYDVTENQNTGNRVKINDILWETVAAEINKKGSCKTGTQCKKRWKVIYRHLGDTIMKYICEGSSDNPLKANQSKVDSIAKVHSRVSENFDSEDQIQNKNEPVSITTLQQSPEISNNILSNIQNPQWPTMNFQNPQLDQIVFNQPNLKTDANDNNQSPKSVSIEKKSDLFDFLEGTFFQDERFKSKFYCQLISDVVEAIQNPFSKAGMAVKKVKWQHEMDAEKSKTLKNSGANINLDNSIVTSTHQEEGQITNCINPFDEKESELTKKRKVSSIYPPDEKIEDNDSGGTIVTKYPINQHNQTLNNTFTTKNSFSAPNIPDNPENLQNTVTNVHPNTNHTTETPTEVDYYIEFLKSLIDPNINLENNLVNQHENNGLDWLNSSEIWNGGSSIQQNPEYTSLNISDVKLPFQNIPNEKTEITQNEYYDDTVDDDFICSNSEEDIDVEIDPDTSEEDNNNNESESTVFNTNFFNQDILNKSLLDISKKGTQNHNINNFKVFQNNTNQLGSSNNDSLLNFGFIKNNNTQQLNILAQNNLMNNNLIQQASVLNNNVTSTNTNELENLNQLIKLSELSNSNILSTESLKASNCPNQLTTTVLDASKNDNTNGNKLPLNNTKYSTGINILGNNNNPTKNEITYNSNKKVSYSNPPNNSENKGVSTSSEIAATLLPLNNKSLEHTVNNTVDSSLFSNQKDPLILDPNIMPRPNELESYFNNFDTETTNVDAEMESLYQEALQAGEEIRYTNQSPTVDNCPLLFTPEQMELLHKQQKENIQLVSQAYLIESLQSSPHTNVAMHWKKQLLDILDMHNYGLNDHPDCEPALFKKNISSFRSNPGADFLIPLILYLVADMHCTFQVSYSEDTKNDILAKAHDQLGQRIIPKQISDKSKDNSNIGKTDINNPSLGGVVASSTGSLNGTTIISKQPKGTLDKSRVKPLAPVPIAPLPSSVSSSLSIYPYSQSTTFSYLLQQQRTQFFSPAVHFPVLDYEAAFDPIKLLNSHLVQNISTHNTCNCIAQQIPTHPFLTEHVLPNVYDRFINRNMYMSKTTDSHMFSQLSVEANAVCKLISEQISAFANKVKKTQNLRRKPPNSANSLSGSGSGSKNGNDVENDNGLRIKPQPKPVYGIIPTSYTTDLAPKDSGNGLSSESENVIDIANIASSSIFPQFVQFLIQPLISCLDWNPSLYPQIQVTRRFKNRVSFLASEDALILLALSLFGFDDTESMSVHLLPCKTPNQISNRIQNLRARRAPANPVKEFCLQRIVPFNLLQEEAIRAGILIYGNDFKESAMEFLSSWPRSVIRHVWDRIFSSVVDSE</sequence>
<evidence type="ECO:0000256" key="2">
    <source>
        <dbReference type="ARBA" id="ARBA00023163"/>
    </source>
</evidence>
<evidence type="ECO:0000256" key="4">
    <source>
        <dbReference type="SAM" id="MobiDB-lite"/>
    </source>
</evidence>
<protein>
    <recommendedName>
        <fullName evidence="5">Myb-like domain-containing protein</fullName>
    </recommendedName>
</protein>
<evidence type="ECO:0000313" key="7">
    <source>
        <dbReference type="Proteomes" id="UP000245591"/>
    </source>
</evidence>
<organism evidence="6 7">
    <name type="scientific">Smittium angustum</name>
    <dbReference type="NCBI Taxonomy" id="133377"/>
    <lineage>
        <taxon>Eukaryota</taxon>
        <taxon>Fungi</taxon>
        <taxon>Fungi incertae sedis</taxon>
        <taxon>Zoopagomycota</taxon>
        <taxon>Kickxellomycotina</taxon>
        <taxon>Harpellomycetes</taxon>
        <taxon>Harpellales</taxon>
        <taxon>Legeriomycetaceae</taxon>
        <taxon>Smittium</taxon>
    </lineage>
</organism>
<reference evidence="6 7" key="1">
    <citation type="journal article" date="2018" name="MBio">
        <title>Comparative Genomics Reveals the Core Gene Toolbox for the Fungus-Insect Symbiosis.</title>
        <authorList>
            <person name="Wang Y."/>
            <person name="Stata M."/>
            <person name="Wang W."/>
            <person name="Stajich J.E."/>
            <person name="White M.M."/>
            <person name="Moncalvo J.M."/>
        </authorList>
    </citation>
    <scope>NUCLEOTIDE SEQUENCE [LARGE SCALE GENOMIC DNA]</scope>
    <source>
        <strain evidence="6 7">AUS-126-30</strain>
    </source>
</reference>
<comment type="caution">
    <text evidence="6">The sequence shown here is derived from an EMBL/GenBank/DDBJ whole genome shotgun (WGS) entry which is preliminary data.</text>
</comment>
<dbReference type="InterPro" id="IPR052435">
    <property type="entry name" value="YY1-Transcr_Regul"/>
</dbReference>
<dbReference type="PANTHER" id="PTHR16088:SF3">
    <property type="entry name" value="GON-4-LIKE PROTEIN"/>
    <property type="match status" value="1"/>
</dbReference>
<evidence type="ECO:0000313" key="6">
    <source>
        <dbReference type="EMBL" id="PVZ99444.1"/>
    </source>
</evidence>
<feature type="region of interest" description="Disordered" evidence="4">
    <location>
        <begin position="1191"/>
        <end position="1230"/>
    </location>
</feature>
<dbReference type="GO" id="GO:0006355">
    <property type="term" value="P:regulation of DNA-templated transcription"/>
    <property type="evidence" value="ECO:0007669"/>
    <property type="project" value="TreeGrafter"/>
</dbReference>
<dbReference type="PROSITE" id="PS50090">
    <property type="entry name" value="MYB_LIKE"/>
    <property type="match status" value="1"/>
</dbReference>
<keyword evidence="7" id="KW-1185">Reference proteome</keyword>
<gene>
    <name evidence="6" type="ORF">BB558_004536</name>
</gene>
<dbReference type="SMART" id="SM00717">
    <property type="entry name" value="SANT"/>
    <property type="match status" value="2"/>
</dbReference>
<evidence type="ECO:0000256" key="3">
    <source>
        <dbReference type="ARBA" id="ARBA00023242"/>
    </source>
</evidence>